<dbReference type="AlphaFoldDB" id="A0A1H5RGE6"/>
<keyword evidence="5" id="KW-0804">Transcription</keyword>
<dbReference type="InterPro" id="IPR007627">
    <property type="entry name" value="RNA_pol_sigma70_r2"/>
</dbReference>
<evidence type="ECO:0000256" key="4">
    <source>
        <dbReference type="ARBA" id="ARBA00023125"/>
    </source>
</evidence>
<evidence type="ECO:0000256" key="5">
    <source>
        <dbReference type="ARBA" id="ARBA00023163"/>
    </source>
</evidence>
<dbReference type="InterPro" id="IPR014325">
    <property type="entry name" value="RNA_pol_sigma-E_actinobac"/>
</dbReference>
<keyword evidence="2" id="KW-0805">Transcription regulation</keyword>
<evidence type="ECO:0000259" key="6">
    <source>
        <dbReference type="Pfam" id="PF04542"/>
    </source>
</evidence>
<dbReference type="GO" id="GO:0016987">
    <property type="term" value="F:sigma factor activity"/>
    <property type="evidence" value="ECO:0007669"/>
    <property type="project" value="UniProtKB-KW"/>
</dbReference>
<dbReference type="Gene3D" id="1.10.10.10">
    <property type="entry name" value="Winged helix-like DNA-binding domain superfamily/Winged helix DNA-binding domain"/>
    <property type="match status" value="1"/>
</dbReference>
<keyword evidence="9" id="KW-1185">Reference proteome</keyword>
<dbReference type="Pfam" id="PF04542">
    <property type="entry name" value="Sigma70_r2"/>
    <property type="match status" value="1"/>
</dbReference>
<dbReference type="CDD" id="cd06171">
    <property type="entry name" value="Sigma70_r4"/>
    <property type="match status" value="1"/>
</dbReference>
<dbReference type="SUPFAM" id="SSF88659">
    <property type="entry name" value="Sigma3 and sigma4 domains of RNA polymerase sigma factors"/>
    <property type="match status" value="1"/>
</dbReference>
<feature type="domain" description="RNA polymerase sigma-70 region 2" evidence="6">
    <location>
        <begin position="43"/>
        <end position="96"/>
    </location>
</feature>
<dbReference type="Pfam" id="PF08281">
    <property type="entry name" value="Sigma70_r4_2"/>
    <property type="match status" value="1"/>
</dbReference>
<comment type="similarity">
    <text evidence="1">Belongs to the sigma-70 factor family. ECF subfamily.</text>
</comment>
<dbReference type="InterPro" id="IPR013325">
    <property type="entry name" value="RNA_pol_sigma_r2"/>
</dbReference>
<feature type="domain" description="RNA polymerase sigma factor 70 region 4 type 2" evidence="7">
    <location>
        <begin position="122"/>
        <end position="173"/>
    </location>
</feature>
<dbReference type="EMBL" id="FNUJ01000013">
    <property type="protein sequence ID" value="SEF37400.1"/>
    <property type="molecule type" value="Genomic_DNA"/>
</dbReference>
<proteinExistence type="inferred from homology"/>
<keyword evidence="4" id="KW-0238">DNA-binding</keyword>
<dbReference type="SUPFAM" id="SSF88946">
    <property type="entry name" value="Sigma2 domain of RNA polymerase sigma factors"/>
    <property type="match status" value="1"/>
</dbReference>
<dbReference type="PANTHER" id="PTHR43133:SF50">
    <property type="entry name" value="ECF RNA POLYMERASE SIGMA FACTOR SIGM"/>
    <property type="match status" value="1"/>
</dbReference>
<dbReference type="InterPro" id="IPR013249">
    <property type="entry name" value="RNA_pol_sigma70_r4_t2"/>
</dbReference>
<evidence type="ECO:0000259" key="7">
    <source>
        <dbReference type="Pfam" id="PF08281"/>
    </source>
</evidence>
<dbReference type="Proteomes" id="UP000198878">
    <property type="component" value="Unassembled WGS sequence"/>
</dbReference>
<reference evidence="9" key="1">
    <citation type="submission" date="2016-10" db="EMBL/GenBank/DDBJ databases">
        <authorList>
            <person name="Varghese N."/>
            <person name="Submissions S."/>
        </authorList>
    </citation>
    <scope>NUCLEOTIDE SEQUENCE [LARGE SCALE GENOMIC DNA]</scope>
    <source>
        <strain evidence="9">DSM 44654</strain>
    </source>
</reference>
<dbReference type="PANTHER" id="PTHR43133">
    <property type="entry name" value="RNA POLYMERASE ECF-TYPE SIGMA FACTO"/>
    <property type="match status" value="1"/>
</dbReference>
<evidence type="ECO:0000256" key="2">
    <source>
        <dbReference type="ARBA" id="ARBA00023015"/>
    </source>
</evidence>
<name>A0A1H5RGE6_9PSEU</name>
<sequence length="190" mass="21263">MQVGAIMQRSAGVVSYVPVRGVIVADRWEFSQIAQDRAVIWRREAFLMCGDWALAEDLVQTALLRLYTRWQRIDPGGVDSYARRVIARLAIDESRRPYRRAELRHELPDTPAASAEHADALDVRAALQQVPPRQRAVLVLRYFSDLTSTEVAKVLRISEGTVRSQTARGLTTLRQLLGEPATGPAKGSTR</sequence>
<dbReference type="InterPro" id="IPR039425">
    <property type="entry name" value="RNA_pol_sigma-70-like"/>
</dbReference>
<gene>
    <name evidence="8" type="ORF">SAMN05421837_113230</name>
</gene>
<evidence type="ECO:0000313" key="8">
    <source>
        <dbReference type="EMBL" id="SEF37400.1"/>
    </source>
</evidence>
<dbReference type="STRING" id="218821.SAMN05421837_113230"/>
<dbReference type="GO" id="GO:0003677">
    <property type="term" value="F:DNA binding"/>
    <property type="evidence" value="ECO:0007669"/>
    <property type="project" value="UniProtKB-KW"/>
</dbReference>
<protein>
    <submittedName>
        <fullName evidence="8">RNA polymerase sigma-70 factor, sigma-E family</fullName>
    </submittedName>
</protein>
<evidence type="ECO:0000256" key="1">
    <source>
        <dbReference type="ARBA" id="ARBA00010641"/>
    </source>
</evidence>
<evidence type="ECO:0000313" key="9">
    <source>
        <dbReference type="Proteomes" id="UP000198878"/>
    </source>
</evidence>
<evidence type="ECO:0000256" key="3">
    <source>
        <dbReference type="ARBA" id="ARBA00023082"/>
    </source>
</evidence>
<organism evidence="8 9">
    <name type="scientific">Amycolatopsis pretoriensis</name>
    <dbReference type="NCBI Taxonomy" id="218821"/>
    <lineage>
        <taxon>Bacteria</taxon>
        <taxon>Bacillati</taxon>
        <taxon>Actinomycetota</taxon>
        <taxon>Actinomycetes</taxon>
        <taxon>Pseudonocardiales</taxon>
        <taxon>Pseudonocardiaceae</taxon>
        <taxon>Amycolatopsis</taxon>
    </lineage>
</organism>
<dbReference type="InterPro" id="IPR036388">
    <property type="entry name" value="WH-like_DNA-bd_sf"/>
</dbReference>
<keyword evidence="3" id="KW-0731">Sigma factor</keyword>
<dbReference type="NCBIfam" id="TIGR02983">
    <property type="entry name" value="SigE-fam_strep"/>
    <property type="match status" value="1"/>
</dbReference>
<dbReference type="NCBIfam" id="TIGR02937">
    <property type="entry name" value="sigma70-ECF"/>
    <property type="match status" value="1"/>
</dbReference>
<dbReference type="InterPro" id="IPR013324">
    <property type="entry name" value="RNA_pol_sigma_r3/r4-like"/>
</dbReference>
<dbReference type="InterPro" id="IPR014284">
    <property type="entry name" value="RNA_pol_sigma-70_dom"/>
</dbReference>
<dbReference type="Gene3D" id="1.10.1740.10">
    <property type="match status" value="1"/>
</dbReference>
<accession>A0A1H5RGE6</accession>
<dbReference type="GO" id="GO:0006352">
    <property type="term" value="P:DNA-templated transcription initiation"/>
    <property type="evidence" value="ECO:0007669"/>
    <property type="project" value="InterPro"/>
</dbReference>